<accession>A0A0K6IHK0</accession>
<dbReference type="STRING" id="1137284.GCA_001418205_00399"/>
<dbReference type="Proteomes" id="UP000182769">
    <property type="component" value="Unassembled WGS sequence"/>
</dbReference>
<protein>
    <submittedName>
        <fullName evidence="4">NUDIX domain</fullName>
    </submittedName>
</protein>
<dbReference type="InterPro" id="IPR000086">
    <property type="entry name" value="NUDIX_hydrolase_dom"/>
</dbReference>
<evidence type="ECO:0000259" key="3">
    <source>
        <dbReference type="PROSITE" id="PS51462"/>
    </source>
</evidence>
<reference evidence="5" key="1">
    <citation type="submission" date="2015-08" db="EMBL/GenBank/DDBJ databases">
        <authorList>
            <person name="Varghese N."/>
        </authorList>
    </citation>
    <scope>NUCLEOTIDE SEQUENCE [LARGE SCALE GENOMIC DNA]</scope>
    <source>
        <strain evidence="5">JCM 18476</strain>
    </source>
</reference>
<name>A0A0K6IHK0_9GAMM</name>
<gene>
    <name evidence="4" type="ORF">Ga0061065_101398</name>
</gene>
<comment type="cofactor">
    <cofactor evidence="1">
        <name>Mg(2+)</name>
        <dbReference type="ChEBI" id="CHEBI:18420"/>
    </cofactor>
</comment>
<dbReference type="InterPro" id="IPR020084">
    <property type="entry name" value="NUDIX_hydrolase_CS"/>
</dbReference>
<dbReference type="PANTHER" id="PTHR43222:SF11">
    <property type="entry name" value="PHOSPHATASE NUDJ"/>
    <property type="match status" value="1"/>
</dbReference>
<dbReference type="EMBL" id="CYHG01000001">
    <property type="protein sequence ID" value="CUB02561.1"/>
    <property type="molecule type" value="Genomic_DNA"/>
</dbReference>
<dbReference type="SUPFAM" id="SSF55811">
    <property type="entry name" value="Nudix"/>
    <property type="match status" value="1"/>
</dbReference>
<feature type="domain" description="Nudix hydrolase" evidence="3">
    <location>
        <begin position="1"/>
        <end position="100"/>
    </location>
</feature>
<organism evidence="4 5">
    <name type="scientific">Marinomonas fungiae</name>
    <dbReference type="NCBI Taxonomy" id="1137284"/>
    <lineage>
        <taxon>Bacteria</taxon>
        <taxon>Pseudomonadati</taxon>
        <taxon>Pseudomonadota</taxon>
        <taxon>Gammaproteobacteria</taxon>
        <taxon>Oceanospirillales</taxon>
        <taxon>Oceanospirillaceae</taxon>
        <taxon>Marinomonas</taxon>
    </lineage>
</organism>
<dbReference type="GO" id="GO:0016787">
    <property type="term" value="F:hydrolase activity"/>
    <property type="evidence" value="ECO:0007669"/>
    <property type="project" value="UniProtKB-KW"/>
</dbReference>
<dbReference type="Pfam" id="PF00293">
    <property type="entry name" value="NUDIX"/>
    <property type="match status" value="1"/>
</dbReference>
<dbReference type="Gene3D" id="3.90.79.10">
    <property type="entry name" value="Nucleoside Triphosphate Pyrophosphohydrolase"/>
    <property type="match status" value="1"/>
</dbReference>
<sequence>MLNQPAGHVENGETLQQAVIRETLEESGWQVTPQAILGIYAFTPFEGADTYHRVCIICHAEQHITDELDPDILGSDWFTREQIEALPQRSPLILQCINDYEQGQTHDLNMINNRHIDPN</sequence>
<evidence type="ECO:0000313" key="4">
    <source>
        <dbReference type="EMBL" id="CUB02561.1"/>
    </source>
</evidence>
<dbReference type="PANTHER" id="PTHR43222">
    <property type="entry name" value="NUDIX HYDROLASE 23"/>
    <property type="match status" value="1"/>
</dbReference>
<dbReference type="PROSITE" id="PS00893">
    <property type="entry name" value="NUDIX_BOX"/>
    <property type="match status" value="1"/>
</dbReference>
<proteinExistence type="predicted"/>
<evidence type="ECO:0000256" key="2">
    <source>
        <dbReference type="ARBA" id="ARBA00022801"/>
    </source>
</evidence>
<keyword evidence="5" id="KW-1185">Reference proteome</keyword>
<dbReference type="InterPro" id="IPR015797">
    <property type="entry name" value="NUDIX_hydrolase-like_dom_sf"/>
</dbReference>
<keyword evidence="2" id="KW-0378">Hydrolase</keyword>
<dbReference type="AlphaFoldDB" id="A0A0K6IHK0"/>
<dbReference type="PROSITE" id="PS51462">
    <property type="entry name" value="NUDIX"/>
    <property type="match status" value="1"/>
</dbReference>
<evidence type="ECO:0000313" key="5">
    <source>
        <dbReference type="Proteomes" id="UP000182769"/>
    </source>
</evidence>
<evidence type="ECO:0000256" key="1">
    <source>
        <dbReference type="ARBA" id="ARBA00001946"/>
    </source>
</evidence>